<reference evidence="1" key="1">
    <citation type="submission" date="2022-07" db="EMBL/GenBank/DDBJ databases">
        <authorList>
            <person name="Trinca V."/>
            <person name="Uliana J.V.C."/>
            <person name="Torres T.T."/>
            <person name="Ward R.J."/>
            <person name="Monesi N."/>
        </authorList>
    </citation>
    <scope>NUCLEOTIDE SEQUENCE</scope>
    <source>
        <strain evidence="1">HSMRA1968</strain>
        <tissue evidence="1">Whole embryos</tissue>
    </source>
</reference>
<evidence type="ECO:0000313" key="1">
    <source>
        <dbReference type="EMBL" id="KAJ6643547.1"/>
    </source>
</evidence>
<protein>
    <submittedName>
        <fullName evidence="1">Uncharacterized protein</fullName>
    </submittedName>
</protein>
<sequence>MYKQAIVVMHFAAMHNKQFSTLCSSTILIQHQVNFETIASPLVE</sequence>
<gene>
    <name evidence="1" type="ORF">Bhyg_08509</name>
</gene>
<dbReference type="Proteomes" id="UP001151699">
    <property type="component" value="Chromosome B"/>
</dbReference>
<proteinExistence type="predicted"/>
<dbReference type="AlphaFoldDB" id="A0A9Q0N5I4"/>
<dbReference type="EMBL" id="WJQU01000002">
    <property type="protein sequence ID" value="KAJ6643547.1"/>
    <property type="molecule type" value="Genomic_DNA"/>
</dbReference>
<keyword evidence="2" id="KW-1185">Reference proteome</keyword>
<evidence type="ECO:0000313" key="2">
    <source>
        <dbReference type="Proteomes" id="UP001151699"/>
    </source>
</evidence>
<comment type="caution">
    <text evidence="1">The sequence shown here is derived from an EMBL/GenBank/DDBJ whole genome shotgun (WGS) entry which is preliminary data.</text>
</comment>
<accession>A0A9Q0N5I4</accession>
<organism evidence="1 2">
    <name type="scientific">Pseudolycoriella hygida</name>
    <dbReference type="NCBI Taxonomy" id="35572"/>
    <lineage>
        <taxon>Eukaryota</taxon>
        <taxon>Metazoa</taxon>
        <taxon>Ecdysozoa</taxon>
        <taxon>Arthropoda</taxon>
        <taxon>Hexapoda</taxon>
        <taxon>Insecta</taxon>
        <taxon>Pterygota</taxon>
        <taxon>Neoptera</taxon>
        <taxon>Endopterygota</taxon>
        <taxon>Diptera</taxon>
        <taxon>Nematocera</taxon>
        <taxon>Sciaroidea</taxon>
        <taxon>Sciaridae</taxon>
        <taxon>Pseudolycoriella</taxon>
    </lineage>
</organism>
<name>A0A9Q0N5I4_9DIPT</name>